<feature type="domain" description="DUF4055" evidence="2">
    <location>
        <begin position="259"/>
        <end position="403"/>
    </location>
</feature>
<evidence type="ECO:0000259" key="2">
    <source>
        <dbReference type="Pfam" id="PF13264"/>
    </source>
</evidence>
<evidence type="ECO:0000313" key="3">
    <source>
        <dbReference type="EMBL" id="CAB4131763.1"/>
    </source>
</evidence>
<evidence type="ECO:0000256" key="1">
    <source>
        <dbReference type="SAM" id="MobiDB-lite"/>
    </source>
</evidence>
<feature type="compositionally biased region" description="Gly residues" evidence="1">
    <location>
        <begin position="496"/>
        <end position="505"/>
    </location>
</feature>
<proteinExistence type="predicted"/>
<organism evidence="3">
    <name type="scientific">uncultured Caudovirales phage</name>
    <dbReference type="NCBI Taxonomy" id="2100421"/>
    <lineage>
        <taxon>Viruses</taxon>
        <taxon>Duplodnaviria</taxon>
        <taxon>Heunggongvirae</taxon>
        <taxon>Uroviricota</taxon>
        <taxon>Caudoviricetes</taxon>
        <taxon>Peduoviridae</taxon>
        <taxon>Maltschvirus</taxon>
        <taxon>Maltschvirus maltsch</taxon>
    </lineage>
</organism>
<dbReference type="InterPro" id="IPR025129">
    <property type="entry name" value="DUF4055"/>
</dbReference>
<feature type="region of interest" description="Disordered" evidence="1">
    <location>
        <begin position="463"/>
        <end position="505"/>
    </location>
</feature>
<gene>
    <name evidence="3" type="ORF">UFOVP131_34</name>
</gene>
<dbReference type="EMBL" id="LR796252">
    <property type="protein sequence ID" value="CAB4131763.1"/>
    <property type="molecule type" value="Genomic_DNA"/>
</dbReference>
<protein>
    <recommendedName>
        <fullName evidence="2">DUF4055 domain-containing protein</fullName>
    </recommendedName>
</protein>
<name>A0A6J5LEN2_9CAUD</name>
<accession>A0A6J5LEN2</accession>
<dbReference type="Pfam" id="PF13264">
    <property type="entry name" value="DUF4055"/>
    <property type="match status" value="1"/>
</dbReference>
<reference evidence="3" key="1">
    <citation type="submission" date="2020-04" db="EMBL/GenBank/DDBJ databases">
        <authorList>
            <person name="Chiriac C."/>
            <person name="Salcher M."/>
            <person name="Ghai R."/>
            <person name="Kavagutti S V."/>
        </authorList>
    </citation>
    <scope>NUCLEOTIDE SEQUENCE</scope>
</reference>
<sequence length="505" mass="55872">MALALGVKTRHKDYDKYAPKWKRARDVVAGQDAVHTAGTAYLDLLANEDPVEYLKRVRRTPFFNASFRTVASFVGMLFRKPPTLEVPKQLEPLLEDVTMSGVSFENLAQNCAYEDFTTSWLGIYVDHPAQVQKKDGTPLTLAEAELLGLRPSMTLYGAEAIRNWEYRRINNKRVLSRVRLDEIKTERKSEFESEEVKVIRVLDLEEETNLYRVRVFKEDTEEQIGDDVYPLMNGQRLDFIPFYFIGPDGTDGTLEDPILIDLFDHNIKHYQVSADYEHACHMTALPTPWVTGYQTEMGADGAPVKTEFYIGSTTAWVFPDPNTKVGYLEFEGSGIQAIKENLDGKKEELAALGARALTPEKAGVESQGALIIRNTGEHSILGAAANAISGGLLKALQTFAKWAGIAGEIKFAINRDFIPFNIDPAALTGWMAAVQAGLMSQETFFDLIKRGDLVDQAITFEEEQARIDANPPMPAPVAGGTGEGQDNPDDKPEGQPGQGGGSGEE</sequence>